<accession>A0AAD8HH81</accession>
<dbReference type="EMBL" id="JAUIZM010000009">
    <property type="protein sequence ID" value="KAK1366431.1"/>
    <property type="molecule type" value="Genomic_DNA"/>
</dbReference>
<dbReference type="AlphaFoldDB" id="A0AAD8HH81"/>
<comment type="caution">
    <text evidence="2">The sequence shown here is derived from an EMBL/GenBank/DDBJ whole genome shotgun (WGS) entry which is preliminary data.</text>
</comment>
<organism evidence="2 3">
    <name type="scientific">Heracleum sosnowskyi</name>
    <dbReference type="NCBI Taxonomy" id="360622"/>
    <lineage>
        <taxon>Eukaryota</taxon>
        <taxon>Viridiplantae</taxon>
        <taxon>Streptophyta</taxon>
        <taxon>Embryophyta</taxon>
        <taxon>Tracheophyta</taxon>
        <taxon>Spermatophyta</taxon>
        <taxon>Magnoliopsida</taxon>
        <taxon>eudicotyledons</taxon>
        <taxon>Gunneridae</taxon>
        <taxon>Pentapetalae</taxon>
        <taxon>asterids</taxon>
        <taxon>campanulids</taxon>
        <taxon>Apiales</taxon>
        <taxon>Apiaceae</taxon>
        <taxon>Apioideae</taxon>
        <taxon>apioid superclade</taxon>
        <taxon>Tordylieae</taxon>
        <taxon>Tordyliinae</taxon>
        <taxon>Heracleum</taxon>
    </lineage>
</organism>
<dbReference type="SUPFAM" id="SSF48371">
    <property type="entry name" value="ARM repeat"/>
    <property type="match status" value="1"/>
</dbReference>
<sequence>MYQEKLAGMFTEVMRQRSSSLCFSDKETSGIASVKWFIVVVIVFATINVAVMKIAIGSLRDLAETWEVMQSAKGRVRKLAEENLKQFSEQNLSGLILKSASEAKEQNRIIELFERWLSLDVAVIMKIKTYLLQSLFSPWHDASSTASQVIAKVTSFELSLDVAAIGSLLLNIHLATC</sequence>
<reference evidence="2" key="2">
    <citation type="submission" date="2023-05" db="EMBL/GenBank/DDBJ databases">
        <authorList>
            <person name="Schelkunov M.I."/>
        </authorList>
    </citation>
    <scope>NUCLEOTIDE SEQUENCE</scope>
    <source>
        <strain evidence="2">Hsosn_3</strain>
        <tissue evidence="2">Leaf</tissue>
    </source>
</reference>
<dbReference type="Gene3D" id="1.25.10.10">
    <property type="entry name" value="Leucine-rich Repeat Variant"/>
    <property type="match status" value="1"/>
</dbReference>
<dbReference type="Proteomes" id="UP001237642">
    <property type="component" value="Unassembled WGS sequence"/>
</dbReference>
<evidence type="ECO:0000313" key="3">
    <source>
        <dbReference type="Proteomes" id="UP001237642"/>
    </source>
</evidence>
<proteinExistence type="predicted"/>
<evidence type="ECO:0000256" key="1">
    <source>
        <dbReference type="SAM" id="Phobius"/>
    </source>
</evidence>
<feature type="transmembrane region" description="Helical" evidence="1">
    <location>
        <begin position="36"/>
        <end position="56"/>
    </location>
</feature>
<protein>
    <submittedName>
        <fullName evidence="2">Uncharacterized protein</fullName>
    </submittedName>
</protein>
<dbReference type="InterPro" id="IPR016024">
    <property type="entry name" value="ARM-type_fold"/>
</dbReference>
<keyword evidence="1" id="KW-1133">Transmembrane helix</keyword>
<keyword evidence="1" id="KW-0472">Membrane</keyword>
<reference evidence="2" key="1">
    <citation type="submission" date="2023-02" db="EMBL/GenBank/DDBJ databases">
        <title>Genome of toxic invasive species Heracleum sosnowskyi carries increased number of genes despite the absence of recent whole-genome duplications.</title>
        <authorList>
            <person name="Schelkunov M."/>
            <person name="Shtratnikova V."/>
            <person name="Makarenko M."/>
            <person name="Klepikova A."/>
            <person name="Omelchenko D."/>
            <person name="Novikova G."/>
            <person name="Obukhova E."/>
            <person name="Bogdanov V."/>
            <person name="Penin A."/>
            <person name="Logacheva M."/>
        </authorList>
    </citation>
    <scope>NUCLEOTIDE SEQUENCE</scope>
    <source>
        <strain evidence="2">Hsosn_3</strain>
        <tissue evidence="2">Leaf</tissue>
    </source>
</reference>
<dbReference type="InterPro" id="IPR011989">
    <property type="entry name" value="ARM-like"/>
</dbReference>
<evidence type="ECO:0000313" key="2">
    <source>
        <dbReference type="EMBL" id="KAK1366431.1"/>
    </source>
</evidence>
<gene>
    <name evidence="2" type="ORF">POM88_041992</name>
</gene>
<keyword evidence="1" id="KW-0812">Transmembrane</keyword>
<keyword evidence="3" id="KW-1185">Reference proteome</keyword>
<name>A0AAD8HH81_9APIA</name>